<keyword evidence="2" id="KW-1185">Reference proteome</keyword>
<name>A0A1Q9BUS9_SYMMI</name>
<dbReference type="Gene3D" id="2.130.10.30">
    <property type="entry name" value="Regulator of chromosome condensation 1/beta-lactamase-inhibitor protein II"/>
    <property type="match status" value="1"/>
</dbReference>
<dbReference type="OrthoDB" id="439358at2759"/>
<evidence type="ECO:0000313" key="2">
    <source>
        <dbReference type="Proteomes" id="UP000186817"/>
    </source>
</evidence>
<protein>
    <recommendedName>
        <fullName evidence="3">E3 ubiquitin-protein ligase HERC2</fullName>
    </recommendedName>
</protein>
<accession>A0A1Q9BUS9</accession>
<dbReference type="SUPFAM" id="SSF50985">
    <property type="entry name" value="RCC1/BLIP-II"/>
    <property type="match status" value="1"/>
</dbReference>
<reference evidence="1 2" key="1">
    <citation type="submission" date="2016-02" db="EMBL/GenBank/DDBJ databases">
        <title>Genome analysis of coral dinoflagellate symbionts highlights evolutionary adaptations to a symbiotic lifestyle.</title>
        <authorList>
            <person name="Aranda M."/>
            <person name="Li Y."/>
            <person name="Liew Y.J."/>
            <person name="Baumgarten S."/>
            <person name="Simakov O."/>
            <person name="Wilson M."/>
            <person name="Piel J."/>
            <person name="Ashoor H."/>
            <person name="Bougouffa S."/>
            <person name="Bajic V.B."/>
            <person name="Ryu T."/>
            <person name="Ravasi T."/>
            <person name="Bayer T."/>
            <person name="Micklem G."/>
            <person name="Kim H."/>
            <person name="Bhak J."/>
            <person name="Lajeunesse T.C."/>
            <person name="Voolstra C.R."/>
        </authorList>
    </citation>
    <scope>NUCLEOTIDE SEQUENCE [LARGE SCALE GENOMIC DNA]</scope>
    <source>
        <strain evidence="1 2">CCMP2467</strain>
    </source>
</reference>
<dbReference type="Proteomes" id="UP000186817">
    <property type="component" value="Unassembled WGS sequence"/>
</dbReference>
<dbReference type="AlphaFoldDB" id="A0A1Q9BUS9"/>
<organism evidence="1 2">
    <name type="scientific">Symbiodinium microadriaticum</name>
    <name type="common">Dinoflagellate</name>
    <name type="synonym">Zooxanthella microadriatica</name>
    <dbReference type="NCBI Taxonomy" id="2951"/>
    <lineage>
        <taxon>Eukaryota</taxon>
        <taxon>Sar</taxon>
        <taxon>Alveolata</taxon>
        <taxon>Dinophyceae</taxon>
        <taxon>Suessiales</taxon>
        <taxon>Symbiodiniaceae</taxon>
        <taxon>Symbiodinium</taxon>
    </lineage>
</organism>
<dbReference type="InterPro" id="IPR009091">
    <property type="entry name" value="RCC1/BLIP-II"/>
</dbReference>
<gene>
    <name evidence="1" type="ORF">AK812_SmicGene46075</name>
</gene>
<comment type="caution">
    <text evidence="1">The sequence shown here is derived from an EMBL/GenBank/DDBJ whole genome shotgun (WGS) entry which is preliminary data.</text>
</comment>
<feature type="non-terminal residue" evidence="1">
    <location>
        <position position="196"/>
    </location>
</feature>
<sequence length="196" mass="20442">MQSDYATSPKEDSTAMKVLHGRAADLPTEDLLASLGGPLRAGLDEEVEALQRRAQIALGVGRGRLVGSCGSVLDAFAPIKHAKLENGDVLLLQIQRTQVQTSGHTFAAVLGDGSVVTWGRASVGGDSSAVQDQLKNVQQIQASYSAFAAILGDGSVVTWGNAAAGGDSSAVQDQLKNVQQIQAILLDLQRRLGPVK</sequence>
<dbReference type="EMBL" id="LSRX01003797">
    <property type="protein sequence ID" value="OLP74394.1"/>
    <property type="molecule type" value="Genomic_DNA"/>
</dbReference>
<evidence type="ECO:0008006" key="3">
    <source>
        <dbReference type="Google" id="ProtNLM"/>
    </source>
</evidence>
<proteinExistence type="predicted"/>
<evidence type="ECO:0000313" key="1">
    <source>
        <dbReference type="EMBL" id="OLP74394.1"/>
    </source>
</evidence>